<proteinExistence type="predicted"/>
<keyword evidence="2" id="KW-1185">Reference proteome</keyword>
<dbReference type="AlphaFoldDB" id="A0A372GPA7"/>
<reference evidence="1 2" key="1">
    <citation type="submission" date="2018-08" db="EMBL/GenBank/DDBJ databases">
        <title>Actinomadura spongicola sp. nov., isolated from marine sponge Leucetta chagosensis.</title>
        <authorList>
            <person name="Li L."/>
            <person name="Lin H.W."/>
        </authorList>
    </citation>
    <scope>NUCLEOTIDE SEQUENCE [LARGE SCALE GENOMIC DNA]</scope>
    <source>
        <strain evidence="1 2">LHW52907</strain>
    </source>
</reference>
<comment type="caution">
    <text evidence="1">The sequence shown here is derived from an EMBL/GenBank/DDBJ whole genome shotgun (WGS) entry which is preliminary data.</text>
</comment>
<name>A0A372GPA7_9ACTN</name>
<gene>
    <name evidence="1" type="ORF">D0T12_02600</name>
</gene>
<dbReference type="EMBL" id="QVNQ01000001">
    <property type="protein sequence ID" value="RFS87155.1"/>
    <property type="molecule type" value="Genomic_DNA"/>
</dbReference>
<sequence length="94" mass="10212">MIADDHAEIGPETCELTTPSGVITVSDGEASVNRFELPAPGTYHVRVTGHGMDAAELYRAAESGSTDFEDAQFQADWALLQGRETYIVRLWPAT</sequence>
<protein>
    <submittedName>
        <fullName evidence="1">Uncharacterized protein</fullName>
    </submittedName>
</protein>
<evidence type="ECO:0000313" key="2">
    <source>
        <dbReference type="Proteomes" id="UP000262882"/>
    </source>
</evidence>
<accession>A0A372GPA7</accession>
<organism evidence="1 2">
    <name type="scientific">Actinomadura spongiicola</name>
    <dbReference type="NCBI Taxonomy" id="2303421"/>
    <lineage>
        <taxon>Bacteria</taxon>
        <taxon>Bacillati</taxon>
        <taxon>Actinomycetota</taxon>
        <taxon>Actinomycetes</taxon>
        <taxon>Streptosporangiales</taxon>
        <taxon>Thermomonosporaceae</taxon>
        <taxon>Actinomadura</taxon>
    </lineage>
</organism>
<evidence type="ECO:0000313" key="1">
    <source>
        <dbReference type="EMBL" id="RFS87155.1"/>
    </source>
</evidence>
<dbReference type="Proteomes" id="UP000262882">
    <property type="component" value="Unassembled WGS sequence"/>
</dbReference>